<dbReference type="STRING" id="1121001.SAMN02745857_02797"/>
<dbReference type="EMBL" id="FWXD01000016">
    <property type="protein sequence ID" value="SMC27300.1"/>
    <property type="molecule type" value="Genomic_DNA"/>
</dbReference>
<dbReference type="SUPFAM" id="SSF52540">
    <property type="entry name" value="P-loop containing nucleoside triphosphate hydrolases"/>
    <property type="match status" value="1"/>
</dbReference>
<dbReference type="InterPro" id="IPR052934">
    <property type="entry name" value="Methyl-DNA_Rec/Restrict_Enz"/>
</dbReference>
<dbReference type="GO" id="GO:0005524">
    <property type="term" value="F:ATP binding"/>
    <property type="evidence" value="ECO:0007669"/>
    <property type="project" value="InterPro"/>
</dbReference>
<dbReference type="PANTHER" id="PTHR37291:SF1">
    <property type="entry name" value="TYPE IV METHYL-DIRECTED RESTRICTION ENZYME ECOKMCRB SUBUNIT"/>
    <property type="match status" value="1"/>
</dbReference>
<feature type="domain" description="ATPase dynein-related AAA" evidence="1">
    <location>
        <begin position="389"/>
        <end position="476"/>
    </location>
</feature>
<dbReference type="PANTHER" id="PTHR37291">
    <property type="entry name" value="5-METHYLCYTOSINE-SPECIFIC RESTRICTION ENZYME B"/>
    <property type="match status" value="1"/>
</dbReference>
<evidence type="ECO:0000313" key="2">
    <source>
        <dbReference type="EMBL" id="SMC27300.1"/>
    </source>
</evidence>
<protein>
    <submittedName>
        <fullName evidence="2">5-methylcytosine-specific restriction enzyme B</fullName>
    </submittedName>
</protein>
<organism evidence="2 3">
    <name type="scientific">Andreprevotia lacus DSM 23236</name>
    <dbReference type="NCBI Taxonomy" id="1121001"/>
    <lineage>
        <taxon>Bacteria</taxon>
        <taxon>Pseudomonadati</taxon>
        <taxon>Pseudomonadota</taxon>
        <taxon>Betaproteobacteria</taxon>
        <taxon>Neisseriales</taxon>
        <taxon>Chitinibacteraceae</taxon>
        <taxon>Andreprevotia</taxon>
    </lineage>
</organism>
<dbReference type="RefSeq" id="WP_084091427.1">
    <property type="nucleotide sequence ID" value="NZ_FWXD01000016.1"/>
</dbReference>
<evidence type="ECO:0000313" key="3">
    <source>
        <dbReference type="Proteomes" id="UP000192761"/>
    </source>
</evidence>
<keyword evidence="3" id="KW-1185">Reference proteome</keyword>
<dbReference type="AlphaFoldDB" id="A0A1W1XTJ6"/>
<evidence type="ECO:0000259" key="1">
    <source>
        <dbReference type="Pfam" id="PF07728"/>
    </source>
</evidence>
<gene>
    <name evidence="2" type="ORF">SAMN02745857_02797</name>
</gene>
<proteinExistence type="predicted"/>
<sequence>MTAPDLPLDAEASISHYRQRFEDYLLADGKTANTVSVYVSGLNAISKHCGQSVFAIHDLARLQGMTQQYRSGGIHADVGGANSNNVQAGLRAWLAFQQRLQSAGNTTAAMTTLDTMQAQPLNQILFGPPGTGKTFHTINQALAILAPAYLRQHANDRKALKAEFDRLAGEQRIRFVTFHQSFSYEDFVEGLRAESNDDKQVEYRIEPGVFKRICDDARFGKPEADVGIRPNPTIWKMSINSAGNSPTKTWCLNHGEARIGWGETGDLRQSGEENAYHEELGSGDKGTLRYFAEEMAVGDIVLCIRSADLIEAIGVVSGDYRFDTQPHEGVRSDYNHVRPVRWLYRDLQLPIAPLNAGKRFTMKTVYQLDRFSWGELQEHLQAHGAQPVVQGVAAPRHEPHVLIIDEINRGNISRIFGELITLIEPSKRAGADEALSVTLPYSKKPFSVPANVYLIGTMNTADRSLAGLDVALRRRFTFVDMPPQPELLNDVLVEGINIGALLQLMNQRIAALLDRDHCLGHAWFMPLQSDPTLARLTAIFRQNILPLLQEYFFEDWERIAWVLNDQSKDGQGFIVEDDALDAAVLFPGVGQLNLGKRWRLNEAAFTNADAYRQILAQPGGAAA</sequence>
<reference evidence="2 3" key="1">
    <citation type="submission" date="2017-04" db="EMBL/GenBank/DDBJ databases">
        <authorList>
            <person name="Afonso C.L."/>
            <person name="Miller P.J."/>
            <person name="Scott M.A."/>
            <person name="Spackman E."/>
            <person name="Goraichik I."/>
            <person name="Dimitrov K.M."/>
            <person name="Suarez D.L."/>
            <person name="Swayne D.E."/>
        </authorList>
    </citation>
    <scope>NUCLEOTIDE SEQUENCE [LARGE SCALE GENOMIC DNA]</scope>
    <source>
        <strain evidence="2 3">DSM 23236</strain>
    </source>
</reference>
<dbReference type="InterPro" id="IPR011704">
    <property type="entry name" value="ATPase_dyneun-rel_AAA"/>
</dbReference>
<dbReference type="Gene3D" id="3.40.50.300">
    <property type="entry name" value="P-loop containing nucleotide triphosphate hydrolases"/>
    <property type="match status" value="1"/>
</dbReference>
<dbReference type="Pfam" id="PF07728">
    <property type="entry name" value="AAA_5"/>
    <property type="match status" value="1"/>
</dbReference>
<dbReference type="Proteomes" id="UP000192761">
    <property type="component" value="Unassembled WGS sequence"/>
</dbReference>
<accession>A0A1W1XTJ6</accession>
<name>A0A1W1XTJ6_9NEIS</name>
<dbReference type="InterPro" id="IPR027417">
    <property type="entry name" value="P-loop_NTPase"/>
</dbReference>
<dbReference type="GO" id="GO:0016887">
    <property type="term" value="F:ATP hydrolysis activity"/>
    <property type="evidence" value="ECO:0007669"/>
    <property type="project" value="InterPro"/>
</dbReference>